<accession>A0A7X9XDE8</accession>
<feature type="non-terminal residue" evidence="2">
    <location>
        <position position="1259"/>
    </location>
</feature>
<dbReference type="RefSeq" id="WP_169660988.1">
    <property type="nucleotide sequence ID" value="NZ_JABANE010000215.1"/>
</dbReference>
<dbReference type="Pfam" id="PF13306">
    <property type="entry name" value="LRR_5"/>
    <property type="match status" value="4"/>
</dbReference>
<dbReference type="InterPro" id="IPR026906">
    <property type="entry name" value="LRR_5"/>
</dbReference>
<dbReference type="PANTHER" id="PTHR45661">
    <property type="entry name" value="SURFACE ANTIGEN"/>
    <property type="match status" value="1"/>
</dbReference>
<dbReference type="InterPro" id="IPR013378">
    <property type="entry name" value="InlB-like_B-rpt"/>
</dbReference>
<dbReference type="PANTHER" id="PTHR45661:SF3">
    <property type="entry name" value="IG-LIKE DOMAIN-CONTAINING PROTEIN"/>
    <property type="match status" value="1"/>
</dbReference>
<proteinExistence type="predicted"/>
<dbReference type="Pfam" id="PF09479">
    <property type="entry name" value="Flg_new"/>
    <property type="match status" value="5"/>
</dbReference>
<comment type="subcellular location">
    <subcellularLocation>
        <location evidence="1">Cell envelope</location>
    </subcellularLocation>
</comment>
<dbReference type="InterPro" id="IPR032675">
    <property type="entry name" value="LRR_dom_sf"/>
</dbReference>
<protein>
    <submittedName>
        <fullName evidence="2">Leucine-rich repeat protein</fullName>
    </submittedName>
</protein>
<comment type="caution">
    <text evidence="2">The sequence shown here is derived from an EMBL/GenBank/DDBJ whole genome shotgun (WGS) entry which is preliminary data.</text>
</comment>
<gene>
    <name evidence="2" type="ORF">HHU12_32995</name>
</gene>
<dbReference type="InterPro" id="IPR053139">
    <property type="entry name" value="Surface_bspA-like"/>
</dbReference>
<evidence type="ECO:0000313" key="2">
    <source>
        <dbReference type="EMBL" id="NME72821.1"/>
    </source>
</evidence>
<organism evidence="2 3">
    <name type="scientific">Flammeovirga aprica JL-4</name>
    <dbReference type="NCBI Taxonomy" id="694437"/>
    <lineage>
        <taxon>Bacteria</taxon>
        <taxon>Pseudomonadati</taxon>
        <taxon>Bacteroidota</taxon>
        <taxon>Cytophagia</taxon>
        <taxon>Cytophagales</taxon>
        <taxon>Flammeovirgaceae</taxon>
        <taxon>Flammeovirga</taxon>
    </lineage>
</organism>
<sequence length="1259" mass="137716">MNKLIFTLLLSVLSFTKTVAQVPHILTKEDVLFEDGEIKDYYGGYSNIIIPKYIDGIEVTSIGDLAFYLSNLSSVDFSDLTSLSSIGENAFLYNNLSSVNLSNLTSLTSIGNQAFLYNKLSSVDFSDLTSLSSIGERAFQNNNLSSINLSNLTSLTSIGKEAFYGNNLSSVDIADLSSLTSIGGNAFAANSLLSYTLPTPNFNGKWNIDYSGKEVTHLNYTYYYMNSEPYELTSADVVFVSGEIKDYLGGYTNIVIPSSINGITVTSIGSGAFRGNKLGSVDLSNLTSLTSIGENAFRDNKLSTLDLSKNISLRSIGAQAFQDNEIESLNLEELTSLIVIGKFAFYYNYLRYFLLPNPDGDGAWNKGVSGGVVSDRRIAYYFINDEPYEITSEDIIFEGGKIKDYLGVYTNIVIPNSIDGITVTSIGENAFRENNLSSVDFSNLSSLTSIGDYAFYQNHLSSLDLSNSPFLTSIGREAFRENNLSSVDFSNLSSLTSISDLAFNKNNLSNVDFSNLSSLTSIGRGAFRENNLSSVDFSDLSSLISIDKEAFYLNSLSSFKLPIPIFDGRWSTGSSSGEEVTDLRQLYYYINNEPYEITSADVIFEDGMIKGYLGGYTNIVIPNSIDGITVTSIGPEAFRENNLSSVDFSNLSSLISIGKNAFSSNRLSSVDFSNLSSLTVIGPEAFSSNRLSSVDFSNLPSLTTIGFYAFYKNELNSVNFSNLSSLISIGDGAFESNYISGLDLSDLLSLQLLGRNSFNNNSLSSFILPTAQVISGVEFDGWVDGENNKYPNSSTVTNLDVSYSINIVANNNVIVSTRFQTETGDIIISGDDEKLFEDMRSVSFFVEKGKNITITPEVSGLPDGYYYAPVSLLVEEDIDHIFDNLLTIEYSITYESNAGTHANEESYTIESSEITFTSATKLGYSFEGWYSEPEFTNKVESLASGSTGDVTLYAKYSPIEYSITYESNAGTHTNEESYTIESSEITFTSATKLGYSFEGWYSEPEFTNKVESIASGSIGDVTLYAKYSPIEYSITYESNAGTHANEESYTIESSEITLTSATKLGYTFEGWYSDSEFTNKVASITSGSTGDVTLYAKFTPESYTITYNTDGGEHSNLESYTIESSEITLSEATKLGYTFEGWYSDSEFTTEVTSITTGSTGNVTLFAKYRPVNYSITYEADGGNHSNPSSFTVESSEIILVDGEKTGYNFDGWYSDVYLTNGVESIASGSTGDVTLYSKYSPIEYSITYESNAGLHTNA</sequence>
<dbReference type="GO" id="GO:0030313">
    <property type="term" value="C:cell envelope"/>
    <property type="evidence" value="ECO:0007669"/>
    <property type="project" value="UniProtKB-SubCell"/>
</dbReference>
<dbReference type="Proteomes" id="UP000576082">
    <property type="component" value="Unassembled WGS sequence"/>
</dbReference>
<dbReference type="InterPro" id="IPR042229">
    <property type="entry name" value="Listeria/Bacterioides_rpt_sf"/>
</dbReference>
<reference evidence="2 3" key="1">
    <citation type="submission" date="2020-04" db="EMBL/GenBank/DDBJ databases">
        <title>Flammeovirga sp. SR4, a novel species isolated from seawater.</title>
        <authorList>
            <person name="Wang X."/>
        </authorList>
    </citation>
    <scope>NUCLEOTIDE SEQUENCE [LARGE SCALE GENOMIC DNA]</scope>
    <source>
        <strain evidence="2 3">ATCC 23126</strain>
    </source>
</reference>
<keyword evidence="3" id="KW-1185">Reference proteome</keyword>
<evidence type="ECO:0000256" key="1">
    <source>
        <dbReference type="ARBA" id="ARBA00004196"/>
    </source>
</evidence>
<dbReference type="Gene3D" id="3.80.10.10">
    <property type="entry name" value="Ribonuclease Inhibitor"/>
    <property type="match status" value="5"/>
</dbReference>
<dbReference type="NCBIfam" id="TIGR02543">
    <property type="entry name" value="List_Bact_rpt"/>
    <property type="match status" value="5"/>
</dbReference>
<dbReference type="EMBL" id="JABANE010000215">
    <property type="protein sequence ID" value="NME72821.1"/>
    <property type="molecule type" value="Genomic_DNA"/>
</dbReference>
<dbReference type="AlphaFoldDB" id="A0A7X9XDE8"/>
<dbReference type="Gene3D" id="2.60.40.4270">
    <property type="entry name" value="Listeria-Bacteroides repeat domain"/>
    <property type="match status" value="5"/>
</dbReference>
<name>A0A7X9XDE8_9BACT</name>
<evidence type="ECO:0000313" key="3">
    <source>
        <dbReference type="Proteomes" id="UP000576082"/>
    </source>
</evidence>
<dbReference type="SUPFAM" id="SSF52058">
    <property type="entry name" value="L domain-like"/>
    <property type="match status" value="4"/>
</dbReference>